<keyword evidence="4" id="KW-0808">Transferase</keyword>
<dbReference type="InterPro" id="IPR050396">
    <property type="entry name" value="Glycosyltr_51/Transpeptidase"/>
</dbReference>
<proteinExistence type="predicted"/>
<dbReference type="EMBL" id="LSDB01000001">
    <property type="protein sequence ID" value="KXB59031.1"/>
    <property type="molecule type" value="Genomic_DNA"/>
</dbReference>
<dbReference type="Pfam" id="PF00912">
    <property type="entry name" value="Transgly"/>
    <property type="match status" value="1"/>
</dbReference>
<dbReference type="Proteomes" id="UP000070467">
    <property type="component" value="Unassembled WGS sequence"/>
</dbReference>
<protein>
    <submittedName>
        <fullName evidence="13">Penicillin-binding protein 1A/1B family protein</fullName>
    </submittedName>
</protein>
<keyword evidence="3" id="KW-0328">Glycosyltransferase</keyword>
<keyword evidence="10" id="KW-1133">Transmembrane helix</keyword>
<dbReference type="Pfam" id="PF00905">
    <property type="entry name" value="Transpeptidase"/>
    <property type="match status" value="1"/>
</dbReference>
<reference evidence="13 14" key="1">
    <citation type="submission" date="2016-01" db="EMBL/GenBank/DDBJ databases">
        <authorList>
            <person name="Mitreva M."/>
            <person name="Pepin K.H."/>
            <person name="Mihindukulasuriya K.A."/>
            <person name="Fulton R."/>
            <person name="Fronick C."/>
            <person name="O'Laughlin M."/>
            <person name="Miner T."/>
            <person name="Herter B."/>
            <person name="Rosa B.A."/>
            <person name="Cordes M."/>
            <person name="Tomlinson C."/>
            <person name="Wollam A."/>
            <person name="Palsikar V.B."/>
            <person name="Mardis E.R."/>
            <person name="Wilson R.K."/>
        </authorList>
    </citation>
    <scope>NUCLEOTIDE SEQUENCE [LARGE SCALE GENOMIC DNA]</scope>
    <source>
        <strain evidence="13 14">KA00071</strain>
    </source>
</reference>
<evidence type="ECO:0000256" key="4">
    <source>
        <dbReference type="ARBA" id="ARBA00022679"/>
    </source>
</evidence>
<evidence type="ECO:0000256" key="5">
    <source>
        <dbReference type="ARBA" id="ARBA00022801"/>
    </source>
</evidence>
<keyword evidence="10" id="KW-0472">Membrane</keyword>
<sequence>MDDNKKLSRRERYKNIDPGGYASRKKAESNSSENKEIPIRRSAPKRSSISEELLRKKLDKKEDSYRRISRPLKKKTKIKSVFFKYFLYASSISIIVIFLLFSFWIFQAPAFDSSVLDNNNKTIVYDINEKEVAKLGNKIGENAEMSEVPELMQDAILATEDNRFFEHGAVDYKRLIGATISNITSGFGTQGGSTISQQLIKRTFLEDKKSMKRKVQEAYLAYKLEQNYDKESIFNMYINRIYYSDGVYGLKTAANYYYGKELNQLSLSQIALLAGLPQQPNAYNPYDHKEAAKERRDTVLHLMAYHGKITEDDEKKAKQTDVMQGIVPRNSKNRFILSSEFDESLTAYMSQVATELRKSKEFEDYEGDVLNLGLKVYTNLDTNIQKNIYDSVANNTAQIKKETDVAMVVLNNENSGISAIYGGKNFKFGGFNYATQSKLQPGSSIKPILDYAPAVEYLGWSTNQIIQDTKIEGSEIQNWDRAYHGNVTMNYALTMSFNIPAIRTFQAVGFKNVQKYAHSVGMEVKDESITTAIGGSSDGYSPLQMAGAYVPFSNGGYYQTPKTIKKVYDNDGVEIRSFSKNDKKQVLKESSAYIMTSMLRNVVNGTARQAAIGGADMGVKTGTTTFSQEDADKYGFDINNSAKDSWVVGYTSGYTLSIWQGFDKIENSTNFMNINDTTKTQVLFRNNMLNIIKQHSQKAFSVPKDISNYKGGLKVLTSEEKKELAKQAEQAKRVQQEKQRQEKVKEKENADKKENDDKKVKENKEKQQE</sequence>
<dbReference type="InterPro" id="IPR036950">
    <property type="entry name" value="PBP_transglycosylase"/>
</dbReference>
<dbReference type="PANTHER" id="PTHR32282">
    <property type="entry name" value="BINDING PROTEIN TRANSPEPTIDASE, PUTATIVE-RELATED"/>
    <property type="match status" value="1"/>
</dbReference>
<dbReference type="Gene3D" id="1.10.3810.10">
    <property type="entry name" value="Biosynthetic peptidoglycan transglycosylase-like"/>
    <property type="match status" value="1"/>
</dbReference>
<evidence type="ECO:0000256" key="7">
    <source>
        <dbReference type="ARBA" id="ARBA00034000"/>
    </source>
</evidence>
<evidence type="ECO:0000256" key="9">
    <source>
        <dbReference type="SAM" id="MobiDB-lite"/>
    </source>
</evidence>
<feature type="domain" description="Penicillin-binding protein transpeptidase" evidence="11">
    <location>
        <begin position="406"/>
        <end position="651"/>
    </location>
</feature>
<accession>A0ABR5TQ02</accession>
<keyword evidence="10" id="KW-0812">Transmembrane</keyword>
<feature type="domain" description="Glycosyl transferase family 51" evidence="12">
    <location>
        <begin position="131"/>
        <end position="303"/>
    </location>
</feature>
<dbReference type="Gene3D" id="3.40.710.10">
    <property type="entry name" value="DD-peptidase/beta-lactamase superfamily"/>
    <property type="match status" value="1"/>
</dbReference>
<dbReference type="InterPro" id="IPR023346">
    <property type="entry name" value="Lysozyme-like_dom_sf"/>
</dbReference>
<feature type="transmembrane region" description="Helical" evidence="10">
    <location>
        <begin position="85"/>
        <end position="106"/>
    </location>
</feature>
<dbReference type="InterPro" id="IPR012338">
    <property type="entry name" value="Beta-lactam/transpept-like"/>
</dbReference>
<evidence type="ECO:0000256" key="3">
    <source>
        <dbReference type="ARBA" id="ARBA00022676"/>
    </source>
</evidence>
<evidence type="ECO:0000313" key="13">
    <source>
        <dbReference type="EMBL" id="KXB59031.1"/>
    </source>
</evidence>
<keyword evidence="1" id="KW-0121">Carboxypeptidase</keyword>
<evidence type="ECO:0000256" key="10">
    <source>
        <dbReference type="SAM" id="Phobius"/>
    </source>
</evidence>
<gene>
    <name evidence="13" type="ORF">HMPREF1871_00099</name>
</gene>
<evidence type="ECO:0000259" key="12">
    <source>
        <dbReference type="Pfam" id="PF00912"/>
    </source>
</evidence>
<name>A0ABR5TQ02_9BACL</name>
<comment type="catalytic activity">
    <reaction evidence="7">
        <text>Preferential cleavage: (Ac)2-L-Lys-D-Ala-|-D-Ala. Also transpeptidation of peptidyl-alanyl moieties that are N-acyl substituents of D-alanine.</text>
        <dbReference type="EC" id="3.4.16.4"/>
    </reaction>
</comment>
<evidence type="ECO:0000259" key="11">
    <source>
        <dbReference type="Pfam" id="PF00905"/>
    </source>
</evidence>
<keyword evidence="6" id="KW-0511">Multifunctional enzyme</keyword>
<evidence type="ECO:0000256" key="6">
    <source>
        <dbReference type="ARBA" id="ARBA00023268"/>
    </source>
</evidence>
<dbReference type="SUPFAM" id="SSF53955">
    <property type="entry name" value="Lysozyme-like"/>
    <property type="match status" value="1"/>
</dbReference>
<evidence type="ECO:0000256" key="2">
    <source>
        <dbReference type="ARBA" id="ARBA00022670"/>
    </source>
</evidence>
<keyword evidence="14" id="KW-1185">Reference proteome</keyword>
<feature type="region of interest" description="Disordered" evidence="9">
    <location>
        <begin position="1"/>
        <end position="48"/>
    </location>
</feature>
<keyword evidence="2" id="KW-0645">Protease</keyword>
<comment type="caution">
    <text evidence="13">The sequence shown here is derived from an EMBL/GenBank/DDBJ whole genome shotgun (WGS) entry which is preliminary data.</text>
</comment>
<dbReference type="SUPFAM" id="SSF56601">
    <property type="entry name" value="beta-lactamase/transpeptidase-like"/>
    <property type="match status" value="1"/>
</dbReference>
<dbReference type="PANTHER" id="PTHR32282:SF29">
    <property type="entry name" value="PENICILLIN-BINDING PROTEIN 1A"/>
    <property type="match status" value="1"/>
</dbReference>
<organism evidence="13 14">
    <name type="scientific">Gemelliphila asaccharolytica</name>
    <dbReference type="NCBI Taxonomy" id="502393"/>
    <lineage>
        <taxon>Bacteria</taxon>
        <taxon>Bacillati</taxon>
        <taxon>Bacillota</taxon>
        <taxon>Bacilli</taxon>
        <taxon>Bacillales</taxon>
        <taxon>Gemellaceae</taxon>
        <taxon>Gemelliphila</taxon>
    </lineage>
</organism>
<comment type="catalytic activity">
    <reaction evidence="8">
        <text>[GlcNAc-(1-&gt;4)-Mur2Ac(oyl-L-Ala-gamma-D-Glu-L-Lys-D-Ala-D-Ala)](n)-di-trans,octa-cis-undecaprenyl diphosphate + beta-D-GlcNAc-(1-&gt;4)-Mur2Ac(oyl-L-Ala-gamma-D-Glu-L-Lys-D-Ala-D-Ala)-di-trans,octa-cis-undecaprenyl diphosphate = [GlcNAc-(1-&gt;4)-Mur2Ac(oyl-L-Ala-gamma-D-Glu-L-Lys-D-Ala-D-Ala)](n+1)-di-trans,octa-cis-undecaprenyl diphosphate + di-trans,octa-cis-undecaprenyl diphosphate + H(+)</text>
        <dbReference type="Rhea" id="RHEA:23708"/>
        <dbReference type="Rhea" id="RHEA-COMP:9602"/>
        <dbReference type="Rhea" id="RHEA-COMP:9603"/>
        <dbReference type="ChEBI" id="CHEBI:15378"/>
        <dbReference type="ChEBI" id="CHEBI:58405"/>
        <dbReference type="ChEBI" id="CHEBI:60033"/>
        <dbReference type="ChEBI" id="CHEBI:78435"/>
        <dbReference type="EC" id="2.4.99.28"/>
    </reaction>
</comment>
<evidence type="ECO:0000256" key="8">
    <source>
        <dbReference type="ARBA" id="ARBA00049902"/>
    </source>
</evidence>
<keyword evidence="5" id="KW-0378">Hydrolase</keyword>
<dbReference type="InterPro" id="IPR001264">
    <property type="entry name" value="Glyco_trans_51"/>
</dbReference>
<dbReference type="InterPro" id="IPR001460">
    <property type="entry name" value="PCN-bd_Tpept"/>
</dbReference>
<evidence type="ECO:0000313" key="14">
    <source>
        <dbReference type="Proteomes" id="UP000070467"/>
    </source>
</evidence>
<evidence type="ECO:0000256" key="1">
    <source>
        <dbReference type="ARBA" id="ARBA00022645"/>
    </source>
</evidence>
<feature type="compositionally biased region" description="Basic and acidic residues" evidence="9">
    <location>
        <begin position="25"/>
        <end position="39"/>
    </location>
</feature>
<dbReference type="RefSeq" id="WP_066128499.1">
    <property type="nucleotide sequence ID" value="NZ_KQ959854.1"/>
</dbReference>
<feature type="region of interest" description="Disordered" evidence="9">
    <location>
        <begin position="727"/>
        <end position="769"/>
    </location>
</feature>